<dbReference type="HAMAP" id="MF_00564">
    <property type="entry name" value="RNase_PH"/>
    <property type="match status" value="1"/>
</dbReference>
<comment type="subunit">
    <text evidence="8">Homohexameric ring arranged as a trimer of dimers.</text>
</comment>
<dbReference type="PANTHER" id="PTHR11953">
    <property type="entry name" value="EXOSOME COMPLEX COMPONENT"/>
    <property type="match status" value="1"/>
</dbReference>
<dbReference type="GO" id="GO:0016075">
    <property type="term" value="P:rRNA catabolic process"/>
    <property type="evidence" value="ECO:0007669"/>
    <property type="project" value="UniProtKB-UniRule"/>
</dbReference>
<evidence type="ECO:0000256" key="1">
    <source>
        <dbReference type="ARBA" id="ARBA00006678"/>
    </source>
</evidence>
<dbReference type="NCBIfam" id="TIGR01966">
    <property type="entry name" value="RNasePH"/>
    <property type="match status" value="1"/>
</dbReference>
<name>A5D466_PELTS</name>
<dbReference type="SUPFAM" id="SSF55666">
    <property type="entry name" value="Ribonuclease PH domain 2-like"/>
    <property type="match status" value="1"/>
</dbReference>
<dbReference type="FunFam" id="3.30.230.70:FF:000003">
    <property type="entry name" value="Ribonuclease PH"/>
    <property type="match status" value="1"/>
</dbReference>
<keyword evidence="7" id="KW-0694">RNA-binding</keyword>
<feature type="binding site" evidence="8">
    <location>
        <position position="87"/>
    </location>
    <ligand>
        <name>phosphate</name>
        <dbReference type="ChEBI" id="CHEBI:43474"/>
        <note>substrate</note>
    </ligand>
</feature>
<dbReference type="STRING" id="370438.PTH_0791"/>
<gene>
    <name evidence="11" type="primary">Rph</name>
    <name evidence="8" type="synonym">rph</name>
    <name evidence="11" type="ordered locus">PTH_0791</name>
</gene>
<dbReference type="InterPro" id="IPR015847">
    <property type="entry name" value="ExoRNase_PH_dom2"/>
</dbReference>
<dbReference type="SUPFAM" id="SSF54211">
    <property type="entry name" value="Ribosomal protein S5 domain 2-like"/>
    <property type="match status" value="1"/>
</dbReference>
<dbReference type="InterPro" id="IPR027408">
    <property type="entry name" value="PNPase/RNase_PH_dom_sf"/>
</dbReference>
<dbReference type="CDD" id="cd11362">
    <property type="entry name" value="RNase_PH_bact"/>
    <property type="match status" value="1"/>
</dbReference>
<dbReference type="Pfam" id="PF03725">
    <property type="entry name" value="RNase_PH_C"/>
    <property type="match status" value="1"/>
</dbReference>
<dbReference type="GO" id="GO:0000175">
    <property type="term" value="F:3'-5'-RNA exonuclease activity"/>
    <property type="evidence" value="ECO:0007669"/>
    <property type="project" value="UniProtKB-UniRule"/>
</dbReference>
<dbReference type="KEGG" id="pth:PTH_0791"/>
<reference evidence="12" key="1">
    <citation type="journal article" date="2008" name="Genome Res.">
        <title>The genome of Pelotomaculum thermopropionicum reveals niche-associated evolution in anaerobic microbiota.</title>
        <authorList>
            <person name="Kosaka T."/>
            <person name="Kato S."/>
            <person name="Shimoyama T."/>
            <person name="Ishii S."/>
            <person name="Abe T."/>
            <person name="Watanabe K."/>
        </authorList>
    </citation>
    <scope>NUCLEOTIDE SEQUENCE [LARGE SCALE GENOMIC DNA]</scope>
    <source>
        <strain evidence="12">DSM 13744 / JCM 10971 / SI</strain>
    </source>
</reference>
<dbReference type="InterPro" id="IPR001247">
    <property type="entry name" value="ExoRNase_PH_dom1"/>
</dbReference>
<keyword evidence="6 8" id="KW-0548">Nucleotidyltransferase</keyword>
<comment type="similarity">
    <text evidence="1 8">Belongs to the RNase PH family.</text>
</comment>
<comment type="catalytic activity">
    <reaction evidence="8">
        <text>tRNA(n+1) + phosphate = tRNA(n) + a ribonucleoside 5'-diphosphate</text>
        <dbReference type="Rhea" id="RHEA:10628"/>
        <dbReference type="Rhea" id="RHEA-COMP:17343"/>
        <dbReference type="Rhea" id="RHEA-COMP:17344"/>
        <dbReference type="ChEBI" id="CHEBI:43474"/>
        <dbReference type="ChEBI" id="CHEBI:57930"/>
        <dbReference type="ChEBI" id="CHEBI:173114"/>
        <dbReference type="EC" id="2.7.7.56"/>
    </reaction>
</comment>
<dbReference type="Proteomes" id="UP000006556">
    <property type="component" value="Chromosome"/>
</dbReference>
<dbReference type="PROSITE" id="PS01277">
    <property type="entry name" value="RIBONUCLEASE_PH"/>
    <property type="match status" value="1"/>
</dbReference>
<proteinExistence type="inferred from homology"/>
<evidence type="ECO:0000313" key="11">
    <source>
        <dbReference type="EMBL" id="BAF58972.1"/>
    </source>
</evidence>
<evidence type="ECO:0000259" key="10">
    <source>
        <dbReference type="Pfam" id="PF03725"/>
    </source>
</evidence>
<dbReference type="GO" id="GO:0009022">
    <property type="term" value="F:tRNA nucleotidyltransferase activity"/>
    <property type="evidence" value="ECO:0007669"/>
    <property type="project" value="UniProtKB-UniRule"/>
</dbReference>
<keyword evidence="3 8" id="KW-0820">tRNA-binding</keyword>
<dbReference type="EMBL" id="AP009389">
    <property type="protein sequence ID" value="BAF58972.1"/>
    <property type="molecule type" value="Genomic_DNA"/>
</dbReference>
<dbReference type="InterPro" id="IPR020568">
    <property type="entry name" value="Ribosomal_Su5_D2-typ_SF"/>
</dbReference>
<sequence>MERIDGRKPDQLRPVRITRNYIKHAEGSVLIEIGDTRVICTATVEDKVPLFLKGEGKGWITAEYGMLPRSTGVRTPREAARGKIGGRTCEIQRLIGRSLRSVVDLAALGERTVWLDCDVIQADGGTRTASITGAFVALVDALNRLKEQGQIDRIPVSDFVAATSVGRLNGRIYLDLCYEEDSAAEVDMNIVMTGSGRFVEVQGTGEEASFTRQEMDSMIELAAQGISRLILHQKEALGAAAAGIGGDSVEAGAGNQK</sequence>
<dbReference type="HOGENOM" id="CLU_050858_0_0_9"/>
<dbReference type="InterPro" id="IPR036345">
    <property type="entry name" value="ExoRNase_PH_dom2_sf"/>
</dbReference>
<dbReference type="InterPro" id="IPR002381">
    <property type="entry name" value="RNase_PH_bac-type"/>
</dbReference>
<dbReference type="InterPro" id="IPR050080">
    <property type="entry name" value="RNase_PH"/>
</dbReference>
<dbReference type="InterPro" id="IPR018336">
    <property type="entry name" value="RNase_PH_CS"/>
</dbReference>
<evidence type="ECO:0000256" key="6">
    <source>
        <dbReference type="ARBA" id="ARBA00022695"/>
    </source>
</evidence>
<keyword evidence="4 8" id="KW-0808">Transferase</keyword>
<feature type="binding site" evidence="8">
    <location>
        <begin position="125"/>
        <end position="127"/>
    </location>
    <ligand>
        <name>phosphate</name>
        <dbReference type="ChEBI" id="CHEBI:43474"/>
        <note>substrate</note>
    </ligand>
</feature>
<evidence type="ECO:0000256" key="3">
    <source>
        <dbReference type="ARBA" id="ARBA00022555"/>
    </source>
</evidence>
<dbReference type="Pfam" id="PF01138">
    <property type="entry name" value="RNase_PH"/>
    <property type="match status" value="1"/>
</dbReference>
<feature type="domain" description="Exoribonuclease phosphorolytic" evidence="9">
    <location>
        <begin position="11"/>
        <end position="141"/>
    </location>
</feature>
<dbReference type="eggNOG" id="COG0689">
    <property type="taxonomic scope" value="Bacteria"/>
</dbReference>
<dbReference type="GO" id="GO:0008033">
    <property type="term" value="P:tRNA processing"/>
    <property type="evidence" value="ECO:0007669"/>
    <property type="project" value="UniProtKB-UniRule"/>
</dbReference>
<accession>A5D466</accession>
<keyword evidence="5 8" id="KW-0819">tRNA processing</keyword>
<protein>
    <recommendedName>
        <fullName evidence="8">Ribonuclease PH</fullName>
        <shortName evidence="8">RNase PH</shortName>
        <ecNumber evidence="8">2.7.7.56</ecNumber>
    </recommendedName>
    <alternativeName>
        <fullName evidence="8">tRNA nucleotidyltransferase</fullName>
    </alternativeName>
</protein>
<evidence type="ECO:0000259" key="9">
    <source>
        <dbReference type="Pfam" id="PF01138"/>
    </source>
</evidence>
<evidence type="ECO:0000256" key="5">
    <source>
        <dbReference type="ARBA" id="ARBA00022694"/>
    </source>
</evidence>
<evidence type="ECO:0000256" key="7">
    <source>
        <dbReference type="ARBA" id="ARBA00022884"/>
    </source>
</evidence>
<comment type="function">
    <text evidence="8">Phosphorolytic 3'-5' exoribonuclease that plays an important role in tRNA 3'-end maturation. Removes nucleotide residues following the 3'-CCA terminus of tRNAs; can also add nucleotides to the ends of RNA molecules by using nucleoside diphosphates as substrates, but this may not be physiologically important. Probably plays a role in initiation of 16S rRNA degradation (leading to ribosome degradation) during starvation.</text>
</comment>
<evidence type="ECO:0000256" key="4">
    <source>
        <dbReference type="ARBA" id="ARBA00022679"/>
    </source>
</evidence>
<dbReference type="GO" id="GO:0000049">
    <property type="term" value="F:tRNA binding"/>
    <property type="evidence" value="ECO:0007669"/>
    <property type="project" value="UniProtKB-UniRule"/>
</dbReference>
<evidence type="ECO:0000313" key="12">
    <source>
        <dbReference type="Proteomes" id="UP000006556"/>
    </source>
</evidence>
<dbReference type="AlphaFoldDB" id="A5D466"/>
<evidence type="ECO:0000256" key="8">
    <source>
        <dbReference type="HAMAP-Rule" id="MF_00564"/>
    </source>
</evidence>
<dbReference type="GO" id="GO:0031125">
    <property type="term" value="P:rRNA 3'-end processing"/>
    <property type="evidence" value="ECO:0007669"/>
    <property type="project" value="UniProtKB-ARBA"/>
</dbReference>
<keyword evidence="2 8" id="KW-0698">rRNA processing</keyword>
<evidence type="ECO:0000256" key="2">
    <source>
        <dbReference type="ARBA" id="ARBA00022552"/>
    </source>
</evidence>
<dbReference type="Gene3D" id="3.30.230.70">
    <property type="entry name" value="GHMP Kinase, N-terminal domain"/>
    <property type="match status" value="1"/>
</dbReference>
<feature type="domain" description="Exoribonuclease phosphorolytic" evidence="10">
    <location>
        <begin position="158"/>
        <end position="224"/>
    </location>
</feature>
<dbReference type="EC" id="2.7.7.56" evidence="8"/>
<organism evidence="11 12">
    <name type="scientific">Pelotomaculum thermopropionicum (strain DSM 13744 / JCM 10971 / SI)</name>
    <dbReference type="NCBI Taxonomy" id="370438"/>
    <lineage>
        <taxon>Bacteria</taxon>
        <taxon>Bacillati</taxon>
        <taxon>Bacillota</taxon>
        <taxon>Clostridia</taxon>
        <taxon>Eubacteriales</taxon>
        <taxon>Desulfotomaculaceae</taxon>
        <taxon>Pelotomaculum</taxon>
    </lineage>
</organism>
<dbReference type="PANTHER" id="PTHR11953:SF0">
    <property type="entry name" value="EXOSOME COMPLEX COMPONENT RRP41"/>
    <property type="match status" value="1"/>
</dbReference>
<keyword evidence="12" id="KW-1185">Reference proteome</keyword>